<dbReference type="EMBL" id="LXQA010116929">
    <property type="protein sequence ID" value="MCI19863.1"/>
    <property type="molecule type" value="Genomic_DNA"/>
</dbReference>
<proteinExistence type="predicted"/>
<accession>A0A392Q642</accession>
<reference evidence="1 2" key="1">
    <citation type="journal article" date="2018" name="Front. Plant Sci.">
        <title>Red Clover (Trifolium pratense) and Zigzag Clover (T. medium) - A Picture of Genomic Similarities and Differences.</title>
        <authorList>
            <person name="Dluhosova J."/>
            <person name="Istvanek J."/>
            <person name="Nedelnik J."/>
            <person name="Repkova J."/>
        </authorList>
    </citation>
    <scope>NUCLEOTIDE SEQUENCE [LARGE SCALE GENOMIC DNA]</scope>
    <source>
        <strain evidence="2">cv. 10/8</strain>
        <tissue evidence="1">Leaf</tissue>
    </source>
</reference>
<organism evidence="1 2">
    <name type="scientific">Trifolium medium</name>
    <dbReference type="NCBI Taxonomy" id="97028"/>
    <lineage>
        <taxon>Eukaryota</taxon>
        <taxon>Viridiplantae</taxon>
        <taxon>Streptophyta</taxon>
        <taxon>Embryophyta</taxon>
        <taxon>Tracheophyta</taxon>
        <taxon>Spermatophyta</taxon>
        <taxon>Magnoliopsida</taxon>
        <taxon>eudicotyledons</taxon>
        <taxon>Gunneridae</taxon>
        <taxon>Pentapetalae</taxon>
        <taxon>rosids</taxon>
        <taxon>fabids</taxon>
        <taxon>Fabales</taxon>
        <taxon>Fabaceae</taxon>
        <taxon>Papilionoideae</taxon>
        <taxon>50 kb inversion clade</taxon>
        <taxon>NPAAA clade</taxon>
        <taxon>Hologalegina</taxon>
        <taxon>IRL clade</taxon>
        <taxon>Trifolieae</taxon>
        <taxon>Trifolium</taxon>
    </lineage>
</organism>
<keyword evidence="2" id="KW-1185">Reference proteome</keyword>
<evidence type="ECO:0000313" key="2">
    <source>
        <dbReference type="Proteomes" id="UP000265520"/>
    </source>
</evidence>
<name>A0A392Q642_9FABA</name>
<dbReference type="Proteomes" id="UP000265520">
    <property type="component" value="Unassembled WGS sequence"/>
</dbReference>
<sequence>MCTRVDVGEWDFRWRRMLFEEKDHRSLRFDAIVVFSVKSAYLVLSSASNRRSVIPDRSGTSTTRESVNYVGQTAEVDLQLPSLSNFPGG</sequence>
<comment type="caution">
    <text evidence="1">The sequence shown here is derived from an EMBL/GenBank/DDBJ whole genome shotgun (WGS) entry which is preliminary data.</text>
</comment>
<evidence type="ECO:0000313" key="1">
    <source>
        <dbReference type="EMBL" id="MCI19863.1"/>
    </source>
</evidence>
<protein>
    <submittedName>
        <fullName evidence="1">Uncharacterized protein</fullName>
    </submittedName>
</protein>
<dbReference type="AlphaFoldDB" id="A0A392Q642"/>